<keyword evidence="11" id="KW-1185">Reference proteome</keyword>
<dbReference type="PANTHER" id="PTHR10342:SF274">
    <property type="entry name" value="ARYLSULFATASE B"/>
    <property type="match status" value="1"/>
</dbReference>
<keyword evidence="4" id="KW-0378">Hydrolase</keyword>
<feature type="region of interest" description="Disordered" evidence="7">
    <location>
        <begin position="1"/>
        <end position="21"/>
    </location>
</feature>
<evidence type="ECO:0000259" key="9">
    <source>
        <dbReference type="Pfam" id="PF00884"/>
    </source>
</evidence>
<dbReference type="AlphaFoldDB" id="A0A6J8CMZ5"/>
<comment type="similarity">
    <text evidence="2">Belongs to the sulfatase family.</text>
</comment>
<evidence type="ECO:0000256" key="8">
    <source>
        <dbReference type="SAM" id="Phobius"/>
    </source>
</evidence>
<dbReference type="Gene3D" id="3.40.720.10">
    <property type="entry name" value="Alkaline Phosphatase, subunit A"/>
    <property type="match status" value="1"/>
</dbReference>
<dbReference type="PROSITE" id="PS00149">
    <property type="entry name" value="SULFATASE_2"/>
    <property type="match status" value="1"/>
</dbReference>
<dbReference type="SUPFAM" id="SSF53649">
    <property type="entry name" value="Alkaline phosphatase-like"/>
    <property type="match status" value="1"/>
</dbReference>
<keyword evidence="8" id="KW-1133">Transmembrane helix</keyword>
<name>A0A6J8CMZ5_MYTCO</name>
<evidence type="ECO:0000256" key="6">
    <source>
        <dbReference type="ARBA" id="ARBA00023180"/>
    </source>
</evidence>
<dbReference type="InterPro" id="IPR017850">
    <property type="entry name" value="Alkaline_phosphatase_core_sf"/>
</dbReference>
<dbReference type="PANTHER" id="PTHR10342">
    <property type="entry name" value="ARYLSULFATASE"/>
    <property type="match status" value="1"/>
</dbReference>
<keyword evidence="6" id="KW-0325">Glycoprotein</keyword>
<sequence length="605" mass="68922">MDEKELKTFDGNVDHSKTNCNPVSEVKEKDQTTCTTNHSNYKVESDDFNEETEQTHCILTELNAQGDRSNQRAETIPLKNTGNYKPNGTKDKLRRLCPAIVITAVIFLFIFTALAVFIAKYTDSNCPNCETENPPHIVLILSDDQGWNDIGWHNPNVITPNLDRLARQGVILENSYVQPVCTPSRAAILTGKYPFRTGLQWLVVENHQPKFLLRNITILPELLKKIGYTTHIAGKWHLGHCSTNVIPTKRGFDSFLGILKGGGDYYSRSFGGNYDFWRNEDNYFPPKGSYSTDLFTDRSVEIIENNDPKTSPLFLQISYTTPHFPLQVPETFKDMYPNITDSNRQTYLGMVSSLDFGIGKVVDALERNDYMDNTVFIFLSDNGGDLDFGSSNMPLRGDKGDLWEGGTKSVGLVYSPKYLGRNGCLHHGMIHAVDWFSTILDIARYQQENPQHLDSVSQWKYLKNCSGSARSEFVYNIDDDIAKSAALRVDNYKLIVGDPRVYNFNASTFISSPIDQNNTEVRLFDLHDDPSETRNLASENPLRVESMLRKLDDYRRDSVPAANPDELPPNITHPNGTLRLDCILIHSNRFYWKYNILIFLRWTRF</sequence>
<dbReference type="OrthoDB" id="96314at2759"/>
<feature type="compositionally biased region" description="Basic and acidic residues" evidence="7">
    <location>
        <begin position="1"/>
        <end position="17"/>
    </location>
</feature>
<evidence type="ECO:0000313" key="10">
    <source>
        <dbReference type="EMBL" id="CAC5397863.1"/>
    </source>
</evidence>
<evidence type="ECO:0000256" key="3">
    <source>
        <dbReference type="ARBA" id="ARBA00022723"/>
    </source>
</evidence>
<keyword evidence="8" id="KW-0812">Transmembrane</keyword>
<evidence type="ECO:0000256" key="4">
    <source>
        <dbReference type="ARBA" id="ARBA00022801"/>
    </source>
</evidence>
<evidence type="ECO:0000256" key="7">
    <source>
        <dbReference type="SAM" id="MobiDB-lite"/>
    </source>
</evidence>
<evidence type="ECO:0000256" key="5">
    <source>
        <dbReference type="ARBA" id="ARBA00022837"/>
    </source>
</evidence>
<dbReference type="Gene3D" id="3.30.1120.10">
    <property type="match status" value="1"/>
</dbReference>
<dbReference type="EMBL" id="CACVKT020005775">
    <property type="protein sequence ID" value="CAC5397863.1"/>
    <property type="molecule type" value="Genomic_DNA"/>
</dbReference>
<dbReference type="InterPro" id="IPR000917">
    <property type="entry name" value="Sulfatase_N"/>
</dbReference>
<evidence type="ECO:0000313" key="11">
    <source>
        <dbReference type="Proteomes" id="UP000507470"/>
    </source>
</evidence>
<organism evidence="10 11">
    <name type="scientific">Mytilus coruscus</name>
    <name type="common">Sea mussel</name>
    <dbReference type="NCBI Taxonomy" id="42192"/>
    <lineage>
        <taxon>Eukaryota</taxon>
        <taxon>Metazoa</taxon>
        <taxon>Spiralia</taxon>
        <taxon>Lophotrochozoa</taxon>
        <taxon>Mollusca</taxon>
        <taxon>Bivalvia</taxon>
        <taxon>Autobranchia</taxon>
        <taxon>Pteriomorphia</taxon>
        <taxon>Mytilida</taxon>
        <taxon>Mytiloidea</taxon>
        <taxon>Mytilidae</taxon>
        <taxon>Mytilinae</taxon>
        <taxon>Mytilus</taxon>
    </lineage>
</organism>
<dbReference type="CDD" id="cd16029">
    <property type="entry name" value="4-S"/>
    <property type="match status" value="1"/>
</dbReference>
<dbReference type="GO" id="GO:0008484">
    <property type="term" value="F:sulfuric ester hydrolase activity"/>
    <property type="evidence" value="ECO:0007669"/>
    <property type="project" value="InterPro"/>
</dbReference>
<dbReference type="PROSITE" id="PS00523">
    <property type="entry name" value="SULFATASE_1"/>
    <property type="match status" value="1"/>
</dbReference>
<keyword evidence="8" id="KW-0472">Membrane</keyword>
<dbReference type="Pfam" id="PF00884">
    <property type="entry name" value="Sulfatase"/>
    <property type="match status" value="1"/>
</dbReference>
<feature type="transmembrane region" description="Helical" evidence="8">
    <location>
        <begin position="96"/>
        <end position="119"/>
    </location>
</feature>
<gene>
    <name evidence="10" type="ORF">MCOR_32273</name>
</gene>
<reference evidence="10 11" key="1">
    <citation type="submission" date="2020-06" db="EMBL/GenBank/DDBJ databases">
        <authorList>
            <person name="Li R."/>
            <person name="Bekaert M."/>
        </authorList>
    </citation>
    <scope>NUCLEOTIDE SEQUENCE [LARGE SCALE GENOMIC DNA]</scope>
    <source>
        <strain evidence="11">wild</strain>
    </source>
</reference>
<keyword evidence="5" id="KW-0106">Calcium</keyword>
<proteinExistence type="inferred from homology"/>
<comment type="cofactor">
    <cofactor evidence="1">
        <name>Ca(2+)</name>
        <dbReference type="ChEBI" id="CHEBI:29108"/>
    </cofactor>
</comment>
<evidence type="ECO:0000256" key="2">
    <source>
        <dbReference type="ARBA" id="ARBA00008779"/>
    </source>
</evidence>
<accession>A0A6J8CMZ5</accession>
<protein>
    <recommendedName>
        <fullName evidence="9">Sulfatase N-terminal domain-containing protein</fullName>
    </recommendedName>
</protein>
<keyword evidence="3" id="KW-0479">Metal-binding</keyword>
<dbReference type="Proteomes" id="UP000507470">
    <property type="component" value="Unassembled WGS sequence"/>
</dbReference>
<feature type="domain" description="Sulfatase N-terminal" evidence="9">
    <location>
        <begin position="135"/>
        <end position="443"/>
    </location>
</feature>
<evidence type="ECO:0000256" key="1">
    <source>
        <dbReference type="ARBA" id="ARBA00001913"/>
    </source>
</evidence>
<dbReference type="InterPro" id="IPR047115">
    <property type="entry name" value="ARSB"/>
</dbReference>
<dbReference type="GO" id="GO:0046872">
    <property type="term" value="F:metal ion binding"/>
    <property type="evidence" value="ECO:0007669"/>
    <property type="project" value="UniProtKB-KW"/>
</dbReference>
<dbReference type="InterPro" id="IPR024607">
    <property type="entry name" value="Sulfatase_CS"/>
</dbReference>